<dbReference type="PROSITE" id="PS51257">
    <property type="entry name" value="PROKAR_LIPOPROTEIN"/>
    <property type="match status" value="1"/>
</dbReference>
<keyword evidence="1" id="KW-0472">Membrane</keyword>
<keyword evidence="3" id="KW-1185">Reference proteome</keyword>
<dbReference type="RefSeq" id="WP_274658950.1">
    <property type="nucleotide sequence ID" value="NZ_CP101655.1"/>
</dbReference>
<sequence length="362" mass="40356">MTQEAKDALHLIYMILAISPIVCIIFLCACASGISADKRATFYNFSYHLDPRRGLASQWPLRFWLTTIFVYFLAAGYVCWAPYTLSFTPAGFDTFIDISKFPLALLSLTIPVGVFISRLHSTQQAAAQIEATDMKNRLDAFHAQRKGIVEYIASLGTIKLAHKVSLQIQINQAFHSVVFCNSTHETGALEADEQVLKYVVRQVNLIIDKLSLLMPDFNALKGRVSKSPESNQSGIYFEVSKLLNELCVKLNILDYVVAPQIKKTPFTAILPGGEQERHVRLAGNYYELIAILNYCITISYFAMVSESRSNAAINTRLRIEGLKKELNTLGHDTTLKLDQFKALSAAEVIYPSPLTLSVSESA</sequence>
<feature type="transmembrane region" description="Helical" evidence="1">
    <location>
        <begin position="95"/>
        <end position="116"/>
    </location>
</feature>
<keyword evidence="1" id="KW-0812">Transmembrane</keyword>
<reference evidence="2 3" key="1">
    <citation type="submission" date="2022-07" db="EMBL/GenBank/DDBJ databases">
        <authorList>
            <person name="Abrouk D."/>
            <person name="Moenne-Loccoz Y."/>
            <person name="Todorovic I."/>
            <person name="Raicevic V."/>
            <person name="Jovicic-Petrovic J."/>
        </authorList>
    </citation>
    <scope>NUCLEOTIDE SEQUENCE [LARGE SCALE GENOMIC DNA]</scope>
    <source>
        <strain evidence="3">IT-P374</strain>
    </source>
</reference>
<dbReference type="Proteomes" id="UP001222282">
    <property type="component" value="Chromosome"/>
</dbReference>
<feature type="transmembrane region" description="Helical" evidence="1">
    <location>
        <begin position="12"/>
        <end position="34"/>
    </location>
</feature>
<proteinExistence type="predicted"/>
<name>A0ABY7ZFM0_9PSED</name>
<accession>A0ABY7ZFM0</accession>
<evidence type="ECO:0000313" key="3">
    <source>
        <dbReference type="Proteomes" id="UP001222282"/>
    </source>
</evidence>
<gene>
    <name evidence="2" type="ORF">NN484_09280</name>
</gene>
<keyword evidence="1" id="KW-1133">Transmembrane helix</keyword>
<evidence type="ECO:0000313" key="2">
    <source>
        <dbReference type="EMBL" id="WDR37911.1"/>
    </source>
</evidence>
<protein>
    <submittedName>
        <fullName evidence="2">Uncharacterized protein</fullName>
    </submittedName>
</protein>
<evidence type="ECO:0000256" key="1">
    <source>
        <dbReference type="SAM" id="Phobius"/>
    </source>
</evidence>
<organism evidence="2 3">
    <name type="scientific">Pseudomonas serboccidentalis</name>
    <dbReference type="NCBI Taxonomy" id="2964670"/>
    <lineage>
        <taxon>Bacteria</taxon>
        <taxon>Pseudomonadati</taxon>
        <taxon>Pseudomonadota</taxon>
        <taxon>Gammaproteobacteria</taxon>
        <taxon>Pseudomonadales</taxon>
        <taxon>Pseudomonadaceae</taxon>
        <taxon>Pseudomonas</taxon>
    </lineage>
</organism>
<feature type="transmembrane region" description="Helical" evidence="1">
    <location>
        <begin position="61"/>
        <end position="83"/>
    </location>
</feature>
<dbReference type="EMBL" id="CP101655">
    <property type="protein sequence ID" value="WDR37911.1"/>
    <property type="molecule type" value="Genomic_DNA"/>
</dbReference>